<dbReference type="Gene3D" id="3.30.70.1050">
    <property type="entry name" value="Trigger factor ribosome-binding domain"/>
    <property type="match status" value="1"/>
</dbReference>
<comment type="similarity">
    <text evidence="2 11">Belongs to the FKBP-type PPIase family. Tig subfamily.</text>
</comment>
<evidence type="ECO:0000259" key="13">
    <source>
        <dbReference type="Pfam" id="PF05698"/>
    </source>
</evidence>
<dbReference type="InterPro" id="IPR037041">
    <property type="entry name" value="Trigger_fac_C_sf"/>
</dbReference>
<keyword evidence="15" id="KW-1185">Reference proteome</keyword>
<dbReference type="SUPFAM" id="SSF54534">
    <property type="entry name" value="FKBP-like"/>
    <property type="match status" value="1"/>
</dbReference>
<dbReference type="SUPFAM" id="SSF109998">
    <property type="entry name" value="Triger factor/SurA peptide-binding domain-like"/>
    <property type="match status" value="1"/>
</dbReference>
<dbReference type="EC" id="5.2.1.8" evidence="3 11"/>
<keyword evidence="5 11" id="KW-0132">Cell division</keyword>
<organism evidence="14 15">
    <name type="scientific">Chiayiivirga flava</name>
    <dbReference type="NCBI Taxonomy" id="659595"/>
    <lineage>
        <taxon>Bacteria</taxon>
        <taxon>Pseudomonadati</taxon>
        <taxon>Pseudomonadota</taxon>
        <taxon>Gammaproteobacteria</taxon>
        <taxon>Lysobacterales</taxon>
        <taxon>Lysobacteraceae</taxon>
        <taxon>Chiayiivirga</taxon>
    </lineage>
</organism>
<evidence type="ECO:0000256" key="6">
    <source>
        <dbReference type="ARBA" id="ARBA00023110"/>
    </source>
</evidence>
<dbReference type="Proteomes" id="UP000521199">
    <property type="component" value="Unassembled WGS sequence"/>
</dbReference>
<evidence type="ECO:0000256" key="1">
    <source>
        <dbReference type="ARBA" id="ARBA00000971"/>
    </source>
</evidence>
<evidence type="ECO:0000256" key="5">
    <source>
        <dbReference type="ARBA" id="ARBA00022618"/>
    </source>
</evidence>
<dbReference type="Gene3D" id="1.10.3120.10">
    <property type="entry name" value="Trigger factor, C-terminal domain"/>
    <property type="match status" value="1"/>
</dbReference>
<name>A0A7W8D7K0_9GAMM</name>
<dbReference type="GO" id="GO:0015031">
    <property type="term" value="P:protein transport"/>
    <property type="evidence" value="ECO:0007669"/>
    <property type="project" value="UniProtKB-UniRule"/>
</dbReference>
<evidence type="ECO:0000256" key="7">
    <source>
        <dbReference type="ARBA" id="ARBA00023186"/>
    </source>
</evidence>
<gene>
    <name evidence="11" type="primary">tig</name>
    <name evidence="14" type="ORF">HNQ52_002587</name>
</gene>
<reference evidence="14 15" key="1">
    <citation type="submission" date="2020-08" db="EMBL/GenBank/DDBJ databases">
        <title>Genomic Encyclopedia of Type Strains, Phase IV (KMG-IV): sequencing the most valuable type-strain genomes for metagenomic binning, comparative biology and taxonomic classification.</title>
        <authorList>
            <person name="Goeker M."/>
        </authorList>
    </citation>
    <scope>NUCLEOTIDE SEQUENCE [LARGE SCALE GENOMIC DNA]</scope>
    <source>
        <strain evidence="14 15">DSM 24163</strain>
    </source>
</reference>
<dbReference type="PIRSF" id="PIRSF003095">
    <property type="entry name" value="Trigger_factor"/>
    <property type="match status" value="1"/>
</dbReference>
<comment type="function">
    <text evidence="11">Involved in protein export. Acts as a chaperone by maintaining the newly synthesized protein in an open conformation. Functions as a peptidyl-prolyl cis-trans isomerase.</text>
</comment>
<evidence type="ECO:0000256" key="2">
    <source>
        <dbReference type="ARBA" id="ARBA00005464"/>
    </source>
</evidence>
<dbReference type="InterPro" id="IPR036611">
    <property type="entry name" value="Trigger_fac_ribosome-bd_sf"/>
</dbReference>
<dbReference type="RefSeq" id="WP_183961569.1">
    <property type="nucleotide sequence ID" value="NZ_JACHHP010000004.1"/>
</dbReference>
<comment type="subcellular location">
    <subcellularLocation>
        <location evidence="11">Cytoplasm</location>
    </subcellularLocation>
    <text evidence="11">About half TF is bound to the ribosome near the polypeptide exit tunnel while the other half is free in the cytoplasm.</text>
</comment>
<dbReference type="AlphaFoldDB" id="A0A7W8D7K0"/>
<dbReference type="GO" id="GO:0043022">
    <property type="term" value="F:ribosome binding"/>
    <property type="evidence" value="ECO:0007669"/>
    <property type="project" value="TreeGrafter"/>
</dbReference>
<dbReference type="InterPro" id="IPR008881">
    <property type="entry name" value="Trigger_fac_ribosome-bd_bac"/>
</dbReference>
<comment type="caution">
    <text evidence="14">The sequence shown here is derived from an EMBL/GenBank/DDBJ whole genome shotgun (WGS) entry which is preliminary data.</text>
</comment>
<evidence type="ECO:0000313" key="15">
    <source>
        <dbReference type="Proteomes" id="UP000521199"/>
    </source>
</evidence>
<evidence type="ECO:0000256" key="9">
    <source>
        <dbReference type="ARBA" id="ARBA00023306"/>
    </source>
</evidence>
<dbReference type="Pfam" id="PF05697">
    <property type="entry name" value="Trigger_N"/>
    <property type="match status" value="1"/>
</dbReference>
<dbReference type="GO" id="GO:0051083">
    <property type="term" value="P:'de novo' cotranslational protein folding"/>
    <property type="evidence" value="ECO:0007669"/>
    <property type="project" value="TreeGrafter"/>
</dbReference>
<proteinExistence type="inferred from homology"/>
<evidence type="ECO:0000313" key="14">
    <source>
        <dbReference type="EMBL" id="MBB5209037.1"/>
    </source>
</evidence>
<dbReference type="GO" id="GO:0043335">
    <property type="term" value="P:protein unfolding"/>
    <property type="evidence" value="ECO:0007669"/>
    <property type="project" value="TreeGrafter"/>
</dbReference>
<dbReference type="Gene3D" id="3.10.50.40">
    <property type="match status" value="1"/>
</dbReference>
<accession>A0A7W8D7K0</accession>
<dbReference type="PANTHER" id="PTHR30560">
    <property type="entry name" value="TRIGGER FACTOR CHAPERONE AND PEPTIDYL-PROLYL CIS/TRANS ISOMERASE"/>
    <property type="match status" value="1"/>
</dbReference>
<dbReference type="InterPro" id="IPR005215">
    <property type="entry name" value="Trig_fac"/>
</dbReference>
<evidence type="ECO:0000256" key="11">
    <source>
        <dbReference type="HAMAP-Rule" id="MF_00303"/>
    </source>
</evidence>
<keyword evidence="11" id="KW-0963">Cytoplasm</keyword>
<comment type="catalytic activity">
    <reaction evidence="1 11">
        <text>[protein]-peptidylproline (omega=180) = [protein]-peptidylproline (omega=0)</text>
        <dbReference type="Rhea" id="RHEA:16237"/>
        <dbReference type="Rhea" id="RHEA-COMP:10747"/>
        <dbReference type="Rhea" id="RHEA-COMP:10748"/>
        <dbReference type="ChEBI" id="CHEBI:83833"/>
        <dbReference type="ChEBI" id="CHEBI:83834"/>
        <dbReference type="EC" id="5.2.1.8"/>
    </reaction>
</comment>
<dbReference type="InterPro" id="IPR027304">
    <property type="entry name" value="Trigger_fact/SurA_dom_sf"/>
</dbReference>
<sequence>MQVSVENVGKLERKLTVSVPAERLEGTIRTRLRDLSQNVRIKGFRPGKVPAKIIEQRYGRQVRSEALNELIRDSFNEAVQQENLRPAVQPSIETTGQPADGEFRYVATFEVMPEIGTIDVSGLKIVKPIAEVTDADIDRMIETLRLQRRTWNNVERAAKDGDLVMFESVATAGDVRVPAEGVERSGTILGSNALFADLEQKLVGLSTGDDRALDVTFPADYRVPELAGKQATVQVKVSRVSEASIPALDDAFMQQFGIADGGLERFRVEVRANLERELKAALMARLKNEVVEKLVDAHSTLEFPARMVEAEARGLIRQAEQQAQQQNQPAPQLTPDAVRPVAQKRVAAAVLLGELARQNNIRLDSSRLQDMLATIASTYEEPEQVVELYRNDPQLMDGLRSRVVEDQVIDWIADHAEADTRTLSFDEVMRPGAAG</sequence>
<feature type="domain" description="Trigger factor ribosome-binding bacterial" evidence="12">
    <location>
        <begin position="1"/>
        <end position="144"/>
    </location>
</feature>
<keyword evidence="7 11" id="KW-0143">Chaperone</keyword>
<keyword evidence="6 11" id="KW-0697">Rotamase</keyword>
<dbReference type="InterPro" id="IPR008880">
    <property type="entry name" value="Trigger_fac_C"/>
</dbReference>
<dbReference type="GO" id="GO:0003755">
    <property type="term" value="F:peptidyl-prolyl cis-trans isomerase activity"/>
    <property type="evidence" value="ECO:0007669"/>
    <property type="project" value="UniProtKB-UniRule"/>
</dbReference>
<evidence type="ECO:0000256" key="8">
    <source>
        <dbReference type="ARBA" id="ARBA00023235"/>
    </source>
</evidence>
<protein>
    <recommendedName>
        <fullName evidence="4 11">Trigger factor</fullName>
        <shortName evidence="11">TF</shortName>
        <ecNumber evidence="3 11">5.2.1.8</ecNumber>
    </recommendedName>
    <alternativeName>
        <fullName evidence="10 11">PPIase</fullName>
    </alternativeName>
</protein>
<evidence type="ECO:0000259" key="12">
    <source>
        <dbReference type="Pfam" id="PF05697"/>
    </source>
</evidence>
<dbReference type="PANTHER" id="PTHR30560:SF3">
    <property type="entry name" value="TRIGGER FACTOR-LIKE PROTEIN TIG, CHLOROPLASTIC"/>
    <property type="match status" value="1"/>
</dbReference>
<evidence type="ECO:0000256" key="10">
    <source>
        <dbReference type="ARBA" id="ARBA00029986"/>
    </source>
</evidence>
<comment type="domain">
    <text evidence="11">Consists of 3 domains; the N-terminus binds the ribosome, the middle domain has PPIase activity, while the C-terminus has intrinsic chaperone activity on its own.</text>
</comment>
<dbReference type="GO" id="GO:0005737">
    <property type="term" value="C:cytoplasm"/>
    <property type="evidence" value="ECO:0007669"/>
    <property type="project" value="UniProtKB-SubCell"/>
</dbReference>
<keyword evidence="9 11" id="KW-0131">Cell cycle</keyword>
<dbReference type="NCBIfam" id="TIGR00115">
    <property type="entry name" value="tig"/>
    <property type="match status" value="1"/>
</dbReference>
<dbReference type="HAMAP" id="MF_00303">
    <property type="entry name" value="Trigger_factor_Tig"/>
    <property type="match status" value="1"/>
</dbReference>
<dbReference type="GO" id="GO:0051301">
    <property type="term" value="P:cell division"/>
    <property type="evidence" value="ECO:0007669"/>
    <property type="project" value="UniProtKB-KW"/>
</dbReference>
<dbReference type="Pfam" id="PF05698">
    <property type="entry name" value="Trigger_C"/>
    <property type="match status" value="1"/>
</dbReference>
<keyword evidence="8 11" id="KW-0413">Isomerase</keyword>
<evidence type="ECO:0000256" key="3">
    <source>
        <dbReference type="ARBA" id="ARBA00013194"/>
    </source>
</evidence>
<dbReference type="InterPro" id="IPR046357">
    <property type="entry name" value="PPIase_dom_sf"/>
</dbReference>
<evidence type="ECO:0000256" key="4">
    <source>
        <dbReference type="ARBA" id="ARBA00016902"/>
    </source>
</evidence>
<dbReference type="SUPFAM" id="SSF102735">
    <property type="entry name" value="Trigger factor ribosome-binding domain"/>
    <property type="match status" value="1"/>
</dbReference>
<dbReference type="GO" id="GO:0044183">
    <property type="term" value="F:protein folding chaperone"/>
    <property type="evidence" value="ECO:0007669"/>
    <property type="project" value="TreeGrafter"/>
</dbReference>
<dbReference type="EMBL" id="JACHHP010000004">
    <property type="protein sequence ID" value="MBB5209037.1"/>
    <property type="molecule type" value="Genomic_DNA"/>
</dbReference>
<feature type="domain" description="Trigger factor C-terminal" evidence="13">
    <location>
        <begin position="263"/>
        <end position="413"/>
    </location>
</feature>